<evidence type="ECO:0000256" key="1">
    <source>
        <dbReference type="ARBA" id="ARBA00005278"/>
    </source>
</evidence>
<evidence type="ECO:0000256" key="2">
    <source>
        <dbReference type="ARBA" id="ARBA00023136"/>
    </source>
</evidence>
<dbReference type="InterPro" id="IPR050768">
    <property type="entry name" value="UPF0353/GerABKA_families"/>
</dbReference>
<feature type="transmembrane region" description="Helical" evidence="4">
    <location>
        <begin position="460"/>
        <end position="480"/>
    </location>
</feature>
<protein>
    <submittedName>
        <fullName evidence="5">Membrane protein YndD</fullName>
    </submittedName>
</protein>
<feature type="transmembrane region" description="Helical" evidence="4">
    <location>
        <begin position="15"/>
        <end position="36"/>
    </location>
</feature>
<comment type="caution">
    <text evidence="5">The sequence shown here is derived from an EMBL/GenBank/DDBJ whole genome shotgun (WGS) entry which is preliminary data.</text>
</comment>
<reference evidence="6" key="1">
    <citation type="journal article" date="2019" name="Int. J. Syst. Evol. Microbiol.">
        <title>The Global Catalogue of Microorganisms (GCM) 10K type strain sequencing project: providing services to taxonomists for standard genome sequencing and annotation.</title>
        <authorList>
            <consortium name="The Broad Institute Genomics Platform"/>
            <consortium name="The Broad Institute Genome Sequencing Center for Infectious Disease"/>
            <person name="Wu L."/>
            <person name="Ma J."/>
        </authorList>
    </citation>
    <scope>NUCLEOTIDE SEQUENCE [LARGE SCALE GENOMIC DNA]</scope>
    <source>
        <strain evidence="6">CGMCC 1.15043</strain>
    </source>
</reference>
<feature type="compositionally biased region" description="Polar residues" evidence="3">
    <location>
        <begin position="43"/>
        <end position="55"/>
    </location>
</feature>
<dbReference type="Proteomes" id="UP000615455">
    <property type="component" value="Unassembled WGS sequence"/>
</dbReference>
<evidence type="ECO:0000256" key="4">
    <source>
        <dbReference type="SAM" id="Phobius"/>
    </source>
</evidence>
<keyword evidence="6" id="KW-1185">Reference proteome</keyword>
<keyword evidence="4" id="KW-0812">Transmembrane</keyword>
<dbReference type="RefSeq" id="WP_189009210.1">
    <property type="nucleotide sequence ID" value="NZ_BMHE01000004.1"/>
</dbReference>
<evidence type="ECO:0000313" key="5">
    <source>
        <dbReference type="EMBL" id="GGI45535.1"/>
    </source>
</evidence>
<dbReference type="PANTHER" id="PTHR22550:SF5">
    <property type="entry name" value="LEUCINE ZIPPER PROTEIN 4"/>
    <property type="match status" value="1"/>
</dbReference>
<organism evidence="5 6">
    <name type="scientific">Paenibacillus marchantiophytorum</name>
    <dbReference type="NCBI Taxonomy" id="1619310"/>
    <lineage>
        <taxon>Bacteria</taxon>
        <taxon>Bacillati</taxon>
        <taxon>Bacillota</taxon>
        <taxon>Bacilli</taxon>
        <taxon>Bacillales</taxon>
        <taxon>Paenibacillaceae</taxon>
        <taxon>Paenibacillus</taxon>
    </lineage>
</organism>
<sequence length="573" mass="64135">MWHMMLEVLSDWKTLLWASLSFMIPFSATKLFGWFFRKEGSNRGWSQEDNTTLASNPAPAPENLPRKLWKDWPPRDILGENLQLNLTILGDQLGDNTDFSIREFKIGHTEIHAAIVYINKISDMKTIQEFVLKPLMMNLGHMDISKREASCDFKQYVKDHVLPLCTINEIQSLYQVIEGVLTGATALLIEGIPGGLMLGTGSTVPQNFEEPTSEALVRGPKIGFVNALDENISLLRMRASDPNLRMLKCEVGERNKKNLVISYVDGIADPNLVDEVKRRIESIKIDDPLDSSYIEQLIEDNFMSPFPQVQSTERPDRVIASLLEGRVAILTDGTSYVSIVPVTFSMLLQSPEDYYVRWIPATLIRLLRFFAAFMALLGPAIYISFLSFHQGLIPTKLAISMAGTREGVPFSPFLEALIMEVVIEVLREAGLRLPKPVGQTVGLVGGLVIGQAAVEAGIASPQMVIVVSLTAISSFAIPQYDAGIALRMLRFVAMFSAALLGIYGVVMFTLFLAIHFVKLKCFGIPYASPMVPYRLNDWKDFLIRAPLSMMKLRPQMMNVQDQTRQREDPKEGK</sequence>
<keyword evidence="4" id="KW-1133">Transmembrane helix</keyword>
<feature type="transmembrane region" description="Helical" evidence="4">
    <location>
        <begin position="492"/>
        <end position="517"/>
    </location>
</feature>
<name>A0ABQ2BQZ8_9BACL</name>
<proteinExistence type="inferred from homology"/>
<feature type="transmembrane region" description="Helical" evidence="4">
    <location>
        <begin position="366"/>
        <end position="388"/>
    </location>
</feature>
<accession>A0ABQ2BQZ8</accession>
<dbReference type="Pfam" id="PF03323">
    <property type="entry name" value="GerA"/>
    <property type="match status" value="1"/>
</dbReference>
<feature type="region of interest" description="Disordered" evidence="3">
    <location>
        <begin position="42"/>
        <end position="62"/>
    </location>
</feature>
<comment type="similarity">
    <text evidence="1">Belongs to the GerABKA family.</text>
</comment>
<dbReference type="EMBL" id="BMHE01000004">
    <property type="protein sequence ID" value="GGI45535.1"/>
    <property type="molecule type" value="Genomic_DNA"/>
</dbReference>
<dbReference type="InterPro" id="IPR004995">
    <property type="entry name" value="Spore_Ger"/>
</dbReference>
<gene>
    <name evidence="5" type="primary">yndD</name>
    <name evidence="5" type="ORF">GCM10008018_12650</name>
</gene>
<dbReference type="PANTHER" id="PTHR22550">
    <property type="entry name" value="SPORE GERMINATION PROTEIN"/>
    <property type="match status" value="1"/>
</dbReference>
<dbReference type="PIRSF" id="PIRSF005690">
    <property type="entry name" value="GerBA"/>
    <property type="match status" value="1"/>
</dbReference>
<evidence type="ECO:0000256" key="3">
    <source>
        <dbReference type="SAM" id="MobiDB-lite"/>
    </source>
</evidence>
<evidence type="ECO:0000313" key="6">
    <source>
        <dbReference type="Proteomes" id="UP000615455"/>
    </source>
</evidence>
<keyword evidence="2 4" id="KW-0472">Membrane</keyword>